<proteinExistence type="predicted"/>
<keyword evidence="3" id="KW-1185">Reference proteome</keyword>
<accession>A0A9Q3GNW0</accession>
<sequence length="120" mass="13247">MLCGFLSRSKDGPRKSPANSQLVSSNKSQSSSIIPWLFQLLLPFHQELLQDNQFTHQVPQRIFNFPPQLGSSQSVSPTKRGLHHCFNSSLPTIVETNASNYALGAIVSQVSDSGKHPFII</sequence>
<name>A0A9Q3GNW0_9BASI</name>
<organism evidence="2 3">
    <name type="scientific">Austropuccinia psidii MF-1</name>
    <dbReference type="NCBI Taxonomy" id="1389203"/>
    <lineage>
        <taxon>Eukaryota</taxon>
        <taxon>Fungi</taxon>
        <taxon>Dikarya</taxon>
        <taxon>Basidiomycota</taxon>
        <taxon>Pucciniomycotina</taxon>
        <taxon>Pucciniomycetes</taxon>
        <taxon>Pucciniales</taxon>
        <taxon>Sphaerophragmiaceae</taxon>
        <taxon>Austropuccinia</taxon>
    </lineage>
</organism>
<evidence type="ECO:0000313" key="2">
    <source>
        <dbReference type="EMBL" id="MBW0473680.1"/>
    </source>
</evidence>
<gene>
    <name evidence="2" type="ORF">O181_013395</name>
</gene>
<dbReference type="EMBL" id="AVOT02003493">
    <property type="protein sequence ID" value="MBW0473680.1"/>
    <property type="molecule type" value="Genomic_DNA"/>
</dbReference>
<dbReference type="OrthoDB" id="415724at2759"/>
<protein>
    <submittedName>
        <fullName evidence="2">Uncharacterized protein</fullName>
    </submittedName>
</protein>
<evidence type="ECO:0000313" key="3">
    <source>
        <dbReference type="Proteomes" id="UP000765509"/>
    </source>
</evidence>
<dbReference type="Proteomes" id="UP000765509">
    <property type="component" value="Unassembled WGS sequence"/>
</dbReference>
<reference evidence="2" key="1">
    <citation type="submission" date="2021-03" db="EMBL/GenBank/DDBJ databases">
        <title>Draft genome sequence of rust myrtle Austropuccinia psidii MF-1, a brazilian biotype.</title>
        <authorList>
            <person name="Quecine M.C."/>
            <person name="Pachon D.M.R."/>
            <person name="Bonatelli M.L."/>
            <person name="Correr F.H."/>
            <person name="Franceschini L.M."/>
            <person name="Leite T.F."/>
            <person name="Margarido G.R.A."/>
            <person name="Almeida C.A."/>
            <person name="Ferrarezi J.A."/>
            <person name="Labate C.A."/>
        </authorList>
    </citation>
    <scope>NUCLEOTIDE SEQUENCE</scope>
    <source>
        <strain evidence="2">MF-1</strain>
    </source>
</reference>
<evidence type="ECO:0000256" key="1">
    <source>
        <dbReference type="SAM" id="MobiDB-lite"/>
    </source>
</evidence>
<feature type="region of interest" description="Disordered" evidence="1">
    <location>
        <begin position="1"/>
        <end position="28"/>
    </location>
</feature>
<comment type="caution">
    <text evidence="2">The sequence shown here is derived from an EMBL/GenBank/DDBJ whole genome shotgun (WGS) entry which is preliminary data.</text>
</comment>
<feature type="compositionally biased region" description="Low complexity" evidence="1">
    <location>
        <begin position="19"/>
        <end position="28"/>
    </location>
</feature>
<dbReference type="AlphaFoldDB" id="A0A9Q3GNW0"/>